<dbReference type="GeneID" id="98915810"/>
<proteinExistence type="predicted"/>
<name>A0A4R3YXJ6_9FIRM</name>
<protein>
    <submittedName>
        <fullName evidence="1">Uncharacterized protein</fullName>
    </submittedName>
</protein>
<dbReference type="AlphaFoldDB" id="A0A4R3YXJ6"/>
<evidence type="ECO:0000313" key="2">
    <source>
        <dbReference type="Proteomes" id="UP000295515"/>
    </source>
</evidence>
<organism evidence="1 2">
    <name type="scientific">Longibaculum muris</name>
    <dbReference type="NCBI Taxonomy" id="1796628"/>
    <lineage>
        <taxon>Bacteria</taxon>
        <taxon>Bacillati</taxon>
        <taxon>Bacillota</taxon>
        <taxon>Erysipelotrichia</taxon>
        <taxon>Erysipelotrichales</taxon>
        <taxon>Coprobacillaceae</taxon>
        <taxon>Longibaculum</taxon>
    </lineage>
</organism>
<dbReference type="Proteomes" id="UP000295515">
    <property type="component" value="Unassembled WGS sequence"/>
</dbReference>
<dbReference type="RefSeq" id="WP_066447030.1">
    <property type="nucleotide sequence ID" value="NZ_JANKBF010000004.1"/>
</dbReference>
<keyword evidence="2" id="KW-1185">Reference proteome</keyword>
<sequence length="131" mass="15808">MKIIACVDENLGLMFHHRRQSQDRIVRERIKTITKKLYMNQYSYQLYQDLFDEAIVDEKFMDIAKDNDYCLIENVSIDCKDIDEVILFYWNREYPADFYLNIDLNQFVIVSQEEFAGSSHDLITQVIYRKE</sequence>
<evidence type="ECO:0000313" key="1">
    <source>
        <dbReference type="EMBL" id="TCV97905.1"/>
    </source>
</evidence>
<comment type="caution">
    <text evidence="1">The sequence shown here is derived from an EMBL/GenBank/DDBJ whole genome shotgun (WGS) entry which is preliminary data.</text>
</comment>
<gene>
    <name evidence="1" type="ORF">EDD60_11473</name>
</gene>
<accession>A0A4R3YXJ6</accession>
<dbReference type="EMBL" id="SMCQ01000014">
    <property type="protein sequence ID" value="TCV97905.1"/>
    <property type="molecule type" value="Genomic_DNA"/>
</dbReference>
<reference evidence="1 2" key="1">
    <citation type="submission" date="2019-03" db="EMBL/GenBank/DDBJ databases">
        <title>Genomic Encyclopedia of Type Strains, Phase IV (KMG-IV): sequencing the most valuable type-strain genomes for metagenomic binning, comparative biology and taxonomic classification.</title>
        <authorList>
            <person name="Goeker M."/>
        </authorList>
    </citation>
    <scope>NUCLEOTIDE SEQUENCE [LARGE SCALE GENOMIC DNA]</scope>
    <source>
        <strain evidence="1 2">DSM 29487</strain>
    </source>
</reference>